<dbReference type="AlphaFoldDB" id="A0A5J4Q180"/>
<evidence type="ECO:0000313" key="1">
    <source>
        <dbReference type="EMBL" id="KAA6314644.1"/>
    </source>
</evidence>
<comment type="caution">
    <text evidence="1">The sequence shown here is derived from an EMBL/GenBank/DDBJ whole genome shotgun (WGS) entry which is preliminary data.</text>
</comment>
<organism evidence="1">
    <name type="scientific">termite gut metagenome</name>
    <dbReference type="NCBI Taxonomy" id="433724"/>
    <lineage>
        <taxon>unclassified sequences</taxon>
        <taxon>metagenomes</taxon>
        <taxon>organismal metagenomes</taxon>
    </lineage>
</organism>
<accession>A0A5J4Q180</accession>
<dbReference type="EMBL" id="SNRY01005560">
    <property type="protein sequence ID" value="KAA6314644.1"/>
    <property type="molecule type" value="Genomic_DNA"/>
</dbReference>
<gene>
    <name evidence="1" type="ORF">EZS27_034770</name>
</gene>
<reference evidence="1" key="1">
    <citation type="submission" date="2019-03" db="EMBL/GenBank/DDBJ databases">
        <title>Single cell metagenomics reveals metabolic interactions within the superorganism composed of flagellate Streblomastix strix and complex community of Bacteroidetes bacteria on its surface.</title>
        <authorList>
            <person name="Treitli S.C."/>
            <person name="Kolisko M."/>
            <person name="Husnik F."/>
            <person name="Keeling P."/>
            <person name="Hampl V."/>
        </authorList>
    </citation>
    <scope>NUCLEOTIDE SEQUENCE</scope>
    <source>
        <strain evidence="1">STM</strain>
    </source>
</reference>
<name>A0A5J4Q180_9ZZZZ</name>
<protein>
    <submittedName>
        <fullName evidence="1">Uncharacterized protein</fullName>
    </submittedName>
</protein>
<proteinExistence type="predicted"/>
<sequence length="72" mass="8655">MGTVLLTVNEIERLFGCFMQTINNNLRTIFKSNIYRETDVCYSHKYYSLFREMEWEVAFYNLEIIIALAYPN</sequence>